<gene>
    <name evidence="5" type="ORF">LSCM1_06698</name>
</gene>
<dbReference type="GO" id="GO:0006892">
    <property type="term" value="P:post-Golgi vesicle-mediated transport"/>
    <property type="evidence" value="ECO:0007669"/>
    <property type="project" value="TreeGrafter"/>
</dbReference>
<dbReference type="PROSITE" id="PS50896">
    <property type="entry name" value="LISH"/>
    <property type="match status" value="1"/>
</dbReference>
<proteinExistence type="inferred from homology"/>
<reference evidence="6" key="1">
    <citation type="journal article" date="2021" name="Microbiol. Resour. Announc.">
        <title>LGAAP: Leishmaniinae Genome Assembly and Annotation Pipeline.</title>
        <authorList>
            <person name="Almutairi H."/>
            <person name="Urbaniak M.D."/>
            <person name="Bates M.D."/>
            <person name="Jariyapan N."/>
            <person name="Kwakye-Nuako G."/>
            <person name="Thomaz-Soccol V."/>
            <person name="Al-Salem W.S."/>
            <person name="Dillon R.J."/>
            <person name="Bates P.A."/>
            <person name="Gatherer D."/>
        </authorList>
    </citation>
    <scope>NUCLEOTIDE SEQUENCE [LARGE SCALE GENOMIC DNA]</scope>
</reference>
<dbReference type="OrthoDB" id="194775at2759"/>
<dbReference type="PANTHER" id="PTHR15440">
    <property type="entry name" value="XRP2 PROTEIN"/>
    <property type="match status" value="1"/>
</dbReference>
<evidence type="ECO:0000256" key="2">
    <source>
        <dbReference type="ARBA" id="ARBA00022741"/>
    </source>
</evidence>
<reference evidence="6" key="2">
    <citation type="journal article" date="2021" name="Sci. Data">
        <title>Chromosome-scale genome sequencing, assembly and annotation of six genomes from subfamily Leishmaniinae.</title>
        <authorList>
            <person name="Almutairi H."/>
            <person name="Urbaniak M.D."/>
            <person name="Bates M.D."/>
            <person name="Jariyapan N."/>
            <person name="Kwakye-Nuako G."/>
            <person name="Thomaz Soccol V."/>
            <person name="Al-Salem W.S."/>
            <person name="Dillon R.J."/>
            <person name="Bates P.A."/>
            <person name="Gatherer D."/>
        </authorList>
    </citation>
    <scope>NUCLEOTIDE SEQUENCE [LARGE SCALE GENOMIC DNA]</scope>
</reference>
<keyword evidence="6" id="KW-1185">Reference proteome</keyword>
<dbReference type="InterPro" id="IPR012945">
    <property type="entry name" value="Tubulin-bd_cofactor_C_dom"/>
</dbReference>
<dbReference type="AlphaFoldDB" id="A0A836H7M7"/>
<dbReference type="Pfam" id="PF07986">
    <property type="entry name" value="TBCC"/>
    <property type="match status" value="1"/>
</dbReference>
<dbReference type="Proteomes" id="UP000673552">
    <property type="component" value="Unassembled WGS sequence"/>
</dbReference>
<feature type="compositionally biased region" description="Low complexity" evidence="3">
    <location>
        <begin position="435"/>
        <end position="447"/>
    </location>
</feature>
<evidence type="ECO:0000313" key="5">
    <source>
        <dbReference type="EMBL" id="KAG5481022.1"/>
    </source>
</evidence>
<dbReference type="GO" id="GO:0005929">
    <property type="term" value="C:cilium"/>
    <property type="evidence" value="ECO:0007669"/>
    <property type="project" value="TreeGrafter"/>
</dbReference>
<evidence type="ECO:0000256" key="3">
    <source>
        <dbReference type="SAM" id="MobiDB-lite"/>
    </source>
</evidence>
<dbReference type="InterPro" id="IPR039093">
    <property type="entry name" value="XRP2"/>
</dbReference>
<evidence type="ECO:0000313" key="6">
    <source>
        <dbReference type="Proteomes" id="UP000673552"/>
    </source>
</evidence>
<feature type="region of interest" description="Disordered" evidence="3">
    <location>
        <begin position="405"/>
        <end position="522"/>
    </location>
</feature>
<dbReference type="GeneID" id="92516620"/>
<dbReference type="GO" id="GO:1990075">
    <property type="term" value="C:periciliary membrane compartment"/>
    <property type="evidence" value="ECO:0007669"/>
    <property type="project" value="TreeGrafter"/>
</dbReference>
<feature type="compositionally biased region" description="Acidic residues" evidence="3">
    <location>
        <begin position="498"/>
        <end position="522"/>
    </location>
</feature>
<dbReference type="EMBL" id="JAFEUZ010000018">
    <property type="protein sequence ID" value="KAG5481022.1"/>
    <property type="molecule type" value="Genomic_DNA"/>
</dbReference>
<comment type="similarity">
    <text evidence="1">Belongs to the TBCC family.</text>
</comment>
<dbReference type="PANTHER" id="PTHR15440:SF0">
    <property type="entry name" value="PROTEIN XRP2"/>
    <property type="match status" value="1"/>
</dbReference>
<dbReference type="SMART" id="SM00673">
    <property type="entry name" value="CARP"/>
    <property type="match status" value="2"/>
</dbReference>
<feature type="compositionally biased region" description="Basic and acidic residues" evidence="3">
    <location>
        <begin position="147"/>
        <end position="170"/>
    </location>
</feature>
<protein>
    <recommendedName>
        <fullName evidence="4">C-CAP/cofactor C-like domain-containing protein</fullName>
    </recommendedName>
</protein>
<dbReference type="InterPro" id="IPR016098">
    <property type="entry name" value="CAP/MinC_C"/>
</dbReference>
<accession>A0A836H7M7</accession>
<keyword evidence="2" id="KW-0547">Nucleotide-binding</keyword>
<dbReference type="Gene3D" id="2.160.20.70">
    <property type="match status" value="1"/>
</dbReference>
<dbReference type="InterPro" id="IPR006599">
    <property type="entry name" value="CARP_motif"/>
</dbReference>
<feature type="domain" description="C-CAP/cofactor C-like" evidence="4">
    <location>
        <begin position="169"/>
        <end position="314"/>
    </location>
</feature>
<dbReference type="InterPro" id="IPR017901">
    <property type="entry name" value="C-CAP_CF_C-like"/>
</dbReference>
<name>A0A836H7M7_9TRYP</name>
<dbReference type="GO" id="GO:0005096">
    <property type="term" value="F:GTPase activator activity"/>
    <property type="evidence" value="ECO:0007669"/>
    <property type="project" value="InterPro"/>
</dbReference>
<dbReference type="GO" id="GO:0000166">
    <property type="term" value="F:nucleotide binding"/>
    <property type="evidence" value="ECO:0007669"/>
    <property type="project" value="UniProtKB-KW"/>
</dbReference>
<comment type="caution">
    <text evidence="5">The sequence shown here is derived from an EMBL/GenBank/DDBJ whole genome shotgun (WGS) entry which is preliminary data.</text>
</comment>
<evidence type="ECO:0000256" key="1">
    <source>
        <dbReference type="ARBA" id="ARBA00008848"/>
    </source>
</evidence>
<dbReference type="KEGG" id="lmat:92516620"/>
<dbReference type="Gene3D" id="1.20.960.40">
    <property type="match status" value="1"/>
</dbReference>
<feature type="region of interest" description="Disordered" evidence="3">
    <location>
        <begin position="137"/>
        <end position="171"/>
    </location>
</feature>
<evidence type="ECO:0000259" key="4">
    <source>
        <dbReference type="PROSITE" id="PS51329"/>
    </source>
</evidence>
<dbReference type="PROSITE" id="PS51329">
    <property type="entry name" value="C_CAP_COFACTOR_C"/>
    <property type="match status" value="1"/>
</dbReference>
<sequence length="522" mass="56688">MASSAVVETERVIRERLEASGQYGKMRAMIMEAALQTVSADSQRGSGAHQPLVFHPTAALTDAKRNGALELSIVHEYLQYLGLQYTARVLQLEAGLQETSLRTSAELQQELHMEADNQSVPCLSVLAHRGAAGVVPSTAATEAPAAAKEEEGTKADADVDDAASDHHQPGGEDTTYFISKWRKRHFVRHNQVSGQQLQVEYLIDCHTVVLDELDSMTVDDCEGGELVIAACEGSVFLRNCKNMTVHVACKQLRTRDCENINLYLFTSTDPVVEMSHHVFFYPFHLRLPGLRRLFAEARLDPRANRFVHVYDFTPTGPQLPNPHFHVHFPEHYLSMEDRYASYGAPECPPEIEALLALRLMPAASSESGKNKSYDIRTGAQMWVQAGSTPVSAVAAAAAAAAATAMPANHRAESSDDEEGEHASDGEQPDYSTPRSSSASMASSSQSAEDAMTKKQLVGQPTMQRLGGLPAPAPLAPISGVAAAAHPSAPGGVDKEEYSSFDDDDDDSDADDKYDVDEDEDDF</sequence>
<organism evidence="5 6">
    <name type="scientific">Leishmania martiniquensis</name>
    <dbReference type="NCBI Taxonomy" id="1580590"/>
    <lineage>
        <taxon>Eukaryota</taxon>
        <taxon>Discoba</taxon>
        <taxon>Euglenozoa</taxon>
        <taxon>Kinetoplastea</taxon>
        <taxon>Metakinetoplastina</taxon>
        <taxon>Trypanosomatida</taxon>
        <taxon>Trypanosomatidae</taxon>
        <taxon>Leishmaniinae</taxon>
        <taxon>Leishmania</taxon>
    </lineage>
</organism>
<dbReference type="InterPro" id="IPR006594">
    <property type="entry name" value="LisH"/>
</dbReference>
<dbReference type="RefSeq" id="XP_067179455.1">
    <property type="nucleotide sequence ID" value="XM_067324108.1"/>
</dbReference>